<evidence type="ECO:0000256" key="9">
    <source>
        <dbReference type="ARBA" id="ARBA00033162"/>
    </source>
</evidence>
<sequence>MTRSGVHCFSLAVLCLLKIALAAPAPERYFGFDQSAMRVFRRGEAPVKTTSSSSATEMECPYDVISQPGEYFVQSSEAMMCTWLFLTGPSAVVELEITELDYPCAEDSFVEFFDGVALQLGVFPTEAGHDLPVQERVNMVCNTGSRVLLSSQNVAMLTYQSPANGGAFRLIFKHKTIQAPCNIFSPDSSGAFTLSNFNKQKNCSFATIYPGYINVLHMAVGRETNEARLKCKGMTDMVQFAEGNSLELSKMNIEQRMCGRTGGKSPTGPEGAVPSPADALHGRDGTAASLVYKKRAQCTSGITIPLMCQMSVVRLVSSGQHDNSITFTFTRETGEKNECVSF</sequence>
<proteinExistence type="inferred from homology"/>
<protein>
    <recommendedName>
        <fullName evidence="3">Corticotropin-releasing factor-binding protein</fullName>
    </recommendedName>
    <alternativeName>
        <fullName evidence="9">Corticotropin-releasing hormone-binding protein</fullName>
    </alternativeName>
</protein>
<dbReference type="RefSeq" id="XP_038057959.1">
    <property type="nucleotide sequence ID" value="XM_038202031.1"/>
</dbReference>
<dbReference type="InterPro" id="IPR035914">
    <property type="entry name" value="Sperma_CUB_dom_sf"/>
</dbReference>
<keyword evidence="4" id="KW-0964">Secreted</keyword>
<evidence type="ECO:0000313" key="15">
    <source>
        <dbReference type="Proteomes" id="UP000887568"/>
    </source>
</evidence>
<name>A0A914A2Y3_PATMI</name>
<dbReference type="Pfam" id="PF05428">
    <property type="entry name" value="CRF-BP_N"/>
    <property type="match status" value="1"/>
</dbReference>
<dbReference type="Gene3D" id="2.60.120.290">
    <property type="entry name" value="Spermadhesin, CUB domain"/>
    <property type="match status" value="1"/>
</dbReference>
<feature type="domain" description="Corticotropin-releasing factor binding protein C-terminal" evidence="13">
    <location>
        <begin position="184"/>
        <end position="259"/>
    </location>
</feature>
<evidence type="ECO:0000256" key="4">
    <source>
        <dbReference type="ARBA" id="ARBA00022525"/>
    </source>
</evidence>
<evidence type="ECO:0000256" key="10">
    <source>
        <dbReference type="SAM" id="MobiDB-lite"/>
    </source>
</evidence>
<evidence type="ECO:0000256" key="5">
    <source>
        <dbReference type="ARBA" id="ARBA00022729"/>
    </source>
</evidence>
<evidence type="ECO:0000256" key="7">
    <source>
        <dbReference type="ARBA" id="ARBA00023180"/>
    </source>
</evidence>
<evidence type="ECO:0000256" key="11">
    <source>
        <dbReference type="SAM" id="SignalP"/>
    </source>
</evidence>
<dbReference type="AlphaFoldDB" id="A0A914A2Y3"/>
<dbReference type="InterPro" id="IPR056177">
    <property type="entry name" value="CRF-BP_N"/>
</dbReference>
<evidence type="ECO:0000256" key="8">
    <source>
        <dbReference type="ARBA" id="ARBA00024997"/>
    </source>
</evidence>
<dbReference type="Proteomes" id="UP000887568">
    <property type="component" value="Unplaced"/>
</dbReference>
<dbReference type="InterPro" id="IPR008435">
    <property type="entry name" value="CRF-bd"/>
</dbReference>
<accession>A0A914A2Y3</accession>
<dbReference type="PANTHER" id="PTHR10278">
    <property type="entry name" value="CORTICOTROPIN-RELEASING FACTOR-BINDING PROTEIN"/>
    <property type="match status" value="1"/>
</dbReference>
<comment type="subcellular location">
    <subcellularLocation>
        <location evidence="1">Secreted</location>
    </subcellularLocation>
</comment>
<dbReference type="OMA" id="VKKLHNP"/>
<dbReference type="GeneID" id="119729465"/>
<evidence type="ECO:0000256" key="3">
    <source>
        <dbReference type="ARBA" id="ARBA00015713"/>
    </source>
</evidence>
<reference evidence="14" key="1">
    <citation type="submission" date="2022-11" db="UniProtKB">
        <authorList>
            <consortium name="EnsemblMetazoa"/>
        </authorList>
    </citation>
    <scope>IDENTIFICATION</scope>
</reference>
<dbReference type="GO" id="GO:0051460">
    <property type="term" value="P:negative regulation of corticotropin secretion"/>
    <property type="evidence" value="ECO:0007669"/>
    <property type="project" value="TreeGrafter"/>
</dbReference>
<keyword evidence="15" id="KW-1185">Reference proteome</keyword>
<dbReference type="EnsemblMetazoa" id="XM_038202031.1">
    <property type="protein sequence ID" value="XP_038057959.1"/>
    <property type="gene ID" value="LOC119729465"/>
</dbReference>
<feature type="region of interest" description="Disordered" evidence="10">
    <location>
        <begin position="259"/>
        <end position="280"/>
    </location>
</feature>
<feature type="domain" description="Corticotropin-releasing factor binding protein N-terminal" evidence="12">
    <location>
        <begin position="62"/>
        <end position="175"/>
    </location>
</feature>
<evidence type="ECO:0000256" key="2">
    <source>
        <dbReference type="ARBA" id="ARBA00008313"/>
    </source>
</evidence>
<dbReference type="GO" id="GO:0005615">
    <property type="term" value="C:extracellular space"/>
    <property type="evidence" value="ECO:0007669"/>
    <property type="project" value="TreeGrafter"/>
</dbReference>
<dbReference type="InterPro" id="IPR056178">
    <property type="entry name" value="CRF-BP_C"/>
</dbReference>
<evidence type="ECO:0000313" key="14">
    <source>
        <dbReference type="EnsemblMetazoa" id="XP_038057959.1"/>
    </source>
</evidence>
<dbReference type="GO" id="GO:0009755">
    <property type="term" value="P:hormone-mediated signaling pathway"/>
    <property type="evidence" value="ECO:0007669"/>
    <property type="project" value="TreeGrafter"/>
</dbReference>
<evidence type="ECO:0000259" key="13">
    <source>
        <dbReference type="Pfam" id="PF23541"/>
    </source>
</evidence>
<dbReference type="Pfam" id="PF23541">
    <property type="entry name" value="CRF-BP_C"/>
    <property type="match status" value="1"/>
</dbReference>
<dbReference type="PANTHER" id="PTHR10278:SF0">
    <property type="entry name" value="CORTICOTROPIN-RELEASING FACTOR-BINDING PROTEIN"/>
    <property type="match status" value="1"/>
</dbReference>
<dbReference type="GO" id="GO:0051424">
    <property type="term" value="F:corticotropin-releasing hormone binding"/>
    <property type="evidence" value="ECO:0007669"/>
    <property type="project" value="InterPro"/>
</dbReference>
<evidence type="ECO:0000256" key="6">
    <source>
        <dbReference type="ARBA" id="ARBA00023157"/>
    </source>
</evidence>
<keyword evidence="7" id="KW-0325">Glycoprotein</keyword>
<feature type="chain" id="PRO_5036677489" description="Corticotropin-releasing factor-binding protein" evidence="11">
    <location>
        <begin position="23"/>
        <end position="342"/>
    </location>
</feature>
<evidence type="ECO:0000259" key="12">
    <source>
        <dbReference type="Pfam" id="PF05428"/>
    </source>
</evidence>
<evidence type="ECO:0000256" key="1">
    <source>
        <dbReference type="ARBA" id="ARBA00004613"/>
    </source>
</evidence>
<comment type="function">
    <text evidence="8">Binds CRF and inactivates it. May prevent inappropriate pituitary-adrenal stimulation in pregnancy.</text>
</comment>
<dbReference type="OrthoDB" id="10056927at2759"/>
<dbReference type="SUPFAM" id="SSF49854">
    <property type="entry name" value="Spermadhesin, CUB domain"/>
    <property type="match status" value="1"/>
</dbReference>
<keyword evidence="5 11" id="KW-0732">Signal</keyword>
<keyword evidence="6" id="KW-1015">Disulfide bond</keyword>
<feature type="signal peptide" evidence="11">
    <location>
        <begin position="1"/>
        <end position="22"/>
    </location>
</feature>
<comment type="similarity">
    <text evidence="2">Belongs to the CRF-binding protein family.</text>
</comment>
<organism evidence="14 15">
    <name type="scientific">Patiria miniata</name>
    <name type="common">Bat star</name>
    <name type="synonym">Asterina miniata</name>
    <dbReference type="NCBI Taxonomy" id="46514"/>
    <lineage>
        <taxon>Eukaryota</taxon>
        <taxon>Metazoa</taxon>
        <taxon>Echinodermata</taxon>
        <taxon>Eleutherozoa</taxon>
        <taxon>Asterozoa</taxon>
        <taxon>Asteroidea</taxon>
        <taxon>Valvatacea</taxon>
        <taxon>Valvatida</taxon>
        <taxon>Asterinidae</taxon>
        <taxon>Patiria</taxon>
    </lineage>
</organism>